<comment type="similarity">
    <text evidence="2">Belongs to the auxin efflux carrier (TC 2.A.69) family.</text>
</comment>
<evidence type="ECO:0000256" key="6">
    <source>
        <dbReference type="ARBA" id="ARBA00022989"/>
    </source>
</evidence>
<dbReference type="InterPro" id="IPR038770">
    <property type="entry name" value="Na+/solute_symporter_sf"/>
</dbReference>
<dbReference type="Gene3D" id="1.20.1530.20">
    <property type="match status" value="1"/>
</dbReference>
<dbReference type="GO" id="GO:0055085">
    <property type="term" value="P:transmembrane transport"/>
    <property type="evidence" value="ECO:0007669"/>
    <property type="project" value="InterPro"/>
</dbReference>
<keyword evidence="6 8" id="KW-1133">Transmembrane helix</keyword>
<keyword evidence="3" id="KW-0813">Transport</keyword>
<evidence type="ECO:0000256" key="8">
    <source>
        <dbReference type="SAM" id="Phobius"/>
    </source>
</evidence>
<dbReference type="EMBL" id="CP000463">
    <property type="protein sequence ID" value="ABJ06733.1"/>
    <property type="molecule type" value="Genomic_DNA"/>
</dbReference>
<dbReference type="PANTHER" id="PTHR36838">
    <property type="entry name" value="AUXIN EFFLUX CARRIER FAMILY PROTEIN"/>
    <property type="match status" value="1"/>
</dbReference>
<comment type="subcellular location">
    <subcellularLocation>
        <location evidence="1">Cell membrane</location>
        <topology evidence="1">Multi-pass membrane protein</topology>
    </subcellularLocation>
</comment>
<keyword evidence="7 8" id="KW-0472">Membrane</keyword>
<feature type="transmembrane region" description="Helical" evidence="8">
    <location>
        <begin position="230"/>
        <end position="251"/>
    </location>
</feature>
<feature type="transmembrane region" description="Helical" evidence="8">
    <location>
        <begin position="162"/>
        <end position="187"/>
    </location>
</feature>
<evidence type="ECO:0000256" key="5">
    <source>
        <dbReference type="ARBA" id="ARBA00022692"/>
    </source>
</evidence>
<evidence type="ECO:0000256" key="7">
    <source>
        <dbReference type="ARBA" id="ARBA00023136"/>
    </source>
</evidence>
<proteinExistence type="inferred from homology"/>
<keyword evidence="4" id="KW-1003">Cell membrane</keyword>
<accession>Q07MV1</accession>
<dbReference type="KEGG" id="rpe:RPE_2796"/>
<dbReference type="Pfam" id="PF03547">
    <property type="entry name" value="Mem_trans"/>
    <property type="match status" value="1"/>
</dbReference>
<organism evidence="9">
    <name type="scientific">Rhodopseudomonas palustris (strain BisA53)</name>
    <dbReference type="NCBI Taxonomy" id="316055"/>
    <lineage>
        <taxon>Bacteria</taxon>
        <taxon>Pseudomonadati</taxon>
        <taxon>Pseudomonadota</taxon>
        <taxon>Alphaproteobacteria</taxon>
        <taxon>Hyphomicrobiales</taxon>
        <taxon>Nitrobacteraceae</taxon>
        <taxon>Rhodopseudomonas</taxon>
    </lineage>
</organism>
<evidence type="ECO:0000256" key="1">
    <source>
        <dbReference type="ARBA" id="ARBA00004651"/>
    </source>
</evidence>
<evidence type="ECO:0000256" key="3">
    <source>
        <dbReference type="ARBA" id="ARBA00022448"/>
    </source>
</evidence>
<protein>
    <submittedName>
        <fullName evidence="9">Auxin Efflux Carrier</fullName>
    </submittedName>
</protein>
<evidence type="ECO:0000256" key="4">
    <source>
        <dbReference type="ARBA" id="ARBA00022475"/>
    </source>
</evidence>
<dbReference type="GO" id="GO:0005886">
    <property type="term" value="C:plasma membrane"/>
    <property type="evidence" value="ECO:0007669"/>
    <property type="project" value="UniProtKB-SubCell"/>
</dbReference>
<feature type="transmembrane region" description="Helical" evidence="8">
    <location>
        <begin position="125"/>
        <end position="150"/>
    </location>
</feature>
<name>Q07MV1_RHOP5</name>
<dbReference type="HOGENOM" id="CLU_056175_2_1_5"/>
<dbReference type="STRING" id="316055.RPE_2796"/>
<sequence>MLDILNLALPYFGLIFIGFACGRWKRLPENGLVWMNFFLLYVSLPALFFRIMSKTPFEELNNLPFVVATTLGTAIAFALSGIAGRLIGKLSLRETSIAALAGGYGNIGYMGPGLALAVLGSKAAVPTALIFCFDSIFLFSIVPILMALTGGDKRPLLATIGVVLRAILFHPLIVAAYCGALAAALHLQLPAALDNTLQFLQNAAAPVALFVLGVTVALRPFGRVPWEIPAVISIKLLLHPLIIVGLMIAFGPFTPEWAATAVLMAALPPALNVFVIGRQYNTWVEPASVAVLIGTFVSVVTLTSVMWMIRTGVIAFPPLN</sequence>
<feature type="transmembrane region" description="Helical" evidence="8">
    <location>
        <begin position="199"/>
        <end position="218"/>
    </location>
</feature>
<feature type="transmembrane region" description="Helical" evidence="8">
    <location>
        <begin position="257"/>
        <end position="277"/>
    </location>
</feature>
<feature type="transmembrane region" description="Helical" evidence="8">
    <location>
        <begin position="96"/>
        <end position="119"/>
    </location>
</feature>
<evidence type="ECO:0000256" key="2">
    <source>
        <dbReference type="ARBA" id="ARBA00010145"/>
    </source>
</evidence>
<evidence type="ECO:0000313" key="9">
    <source>
        <dbReference type="EMBL" id="ABJ06733.1"/>
    </source>
</evidence>
<dbReference type="AlphaFoldDB" id="Q07MV1"/>
<keyword evidence="5 8" id="KW-0812">Transmembrane</keyword>
<feature type="transmembrane region" description="Helical" evidence="8">
    <location>
        <begin position="31"/>
        <end position="51"/>
    </location>
</feature>
<reference evidence="9" key="1">
    <citation type="submission" date="2006-09" db="EMBL/GenBank/DDBJ databases">
        <title>Complete sequence of Rhodopseudomonas palustris BisA53.</title>
        <authorList>
            <consortium name="US DOE Joint Genome Institute"/>
            <person name="Copeland A."/>
            <person name="Lucas S."/>
            <person name="Lapidus A."/>
            <person name="Barry K."/>
            <person name="Detter J.C."/>
            <person name="Glavina del Rio T."/>
            <person name="Hammon N."/>
            <person name="Israni S."/>
            <person name="Dalin E."/>
            <person name="Tice H."/>
            <person name="Pitluck S."/>
            <person name="Chain P."/>
            <person name="Malfatti S."/>
            <person name="Shin M."/>
            <person name="Vergez L."/>
            <person name="Schmutz J."/>
            <person name="Larimer F."/>
            <person name="Land M."/>
            <person name="Hauser L."/>
            <person name="Pelletier D.A."/>
            <person name="Kyrpides N."/>
            <person name="Kim E."/>
            <person name="Harwood C.S."/>
            <person name="Oda Y."/>
            <person name="Richardson P."/>
        </authorList>
    </citation>
    <scope>NUCLEOTIDE SEQUENCE [LARGE SCALE GENOMIC DNA]</scope>
    <source>
        <strain evidence="9">BisA53</strain>
    </source>
</reference>
<feature type="transmembrane region" description="Helical" evidence="8">
    <location>
        <begin position="289"/>
        <end position="309"/>
    </location>
</feature>
<feature type="transmembrane region" description="Helical" evidence="8">
    <location>
        <begin position="6"/>
        <end position="24"/>
    </location>
</feature>
<dbReference type="InterPro" id="IPR004776">
    <property type="entry name" value="Mem_transp_PIN-like"/>
</dbReference>
<dbReference type="eggNOG" id="COG0679">
    <property type="taxonomic scope" value="Bacteria"/>
</dbReference>
<feature type="transmembrane region" description="Helical" evidence="8">
    <location>
        <begin position="63"/>
        <end position="84"/>
    </location>
</feature>
<dbReference type="OrthoDB" id="7329340at2"/>
<gene>
    <name evidence="9" type="ordered locus">RPE_2796</name>
</gene>
<dbReference type="PANTHER" id="PTHR36838:SF3">
    <property type="entry name" value="TRANSPORTER AUXIN EFFLUX CARRIER EC FAMILY"/>
    <property type="match status" value="1"/>
</dbReference>